<keyword evidence="3" id="KW-1003">Cell membrane</keyword>
<evidence type="ECO:0000256" key="6">
    <source>
        <dbReference type="ARBA" id="ARBA00023136"/>
    </source>
</evidence>
<comment type="subcellular location">
    <subcellularLocation>
        <location evidence="1">Cell membrane</location>
        <topology evidence="1">Multi-pass membrane protein</topology>
    </subcellularLocation>
</comment>
<sequence length="457" mass="46958">MTPRLWGVLAVLCAVLFLDGLDVSMVGVALPSIGAELGLSTTSLQWIVNGYVLGYGGLLLLGGRTADVLGRRRVFLLALGVFAAASLVGGLVDDGTLLIVTRFVKGLAAAFTAPTALSILTTTFHEGPARNRALSVFSVFGASGYSSGLILGGLLTSVGWRWTFLIPVPLAVAALVAGIALIPRDEPAAGGGHDLAGAVTLVGGMLLTVYTVVSAPDRGWLDPVTLGSAVVAVALLAGFVLVERRVAHPLIRLGILRVGSIVRANLSMVALFGSYLSFQFMMTLYLQDVLHWSPLRMALALLPAGLLVAFGSPFVGRLIDRHGTARLIVASMLSMSLGYGWFLLTAGSAPHYLVAILPTMLLLGGGFAFGFSSIMAQATDGVADDEQGLASGLVQSSGQVGAALILAVVTALVATGGTGTGDFTQFHPGVNLVTAVAVVGLALSLVPVLARPRGKHA</sequence>
<evidence type="ECO:0000256" key="5">
    <source>
        <dbReference type="ARBA" id="ARBA00022989"/>
    </source>
</evidence>
<feature type="transmembrane region" description="Helical" evidence="7">
    <location>
        <begin position="195"/>
        <end position="213"/>
    </location>
</feature>
<protein>
    <submittedName>
        <fullName evidence="9">MFS transporter</fullName>
    </submittedName>
</protein>
<dbReference type="PANTHER" id="PTHR42718">
    <property type="entry name" value="MAJOR FACILITATOR SUPERFAMILY MULTIDRUG TRANSPORTER MFSC"/>
    <property type="match status" value="1"/>
</dbReference>
<dbReference type="Pfam" id="PF07690">
    <property type="entry name" value="MFS_1"/>
    <property type="match status" value="1"/>
</dbReference>
<dbReference type="AlphaFoldDB" id="A0A9Q9MNL0"/>
<dbReference type="PANTHER" id="PTHR42718:SF46">
    <property type="entry name" value="BLR6921 PROTEIN"/>
    <property type="match status" value="1"/>
</dbReference>
<evidence type="ECO:0000256" key="7">
    <source>
        <dbReference type="SAM" id="Phobius"/>
    </source>
</evidence>
<evidence type="ECO:0000256" key="1">
    <source>
        <dbReference type="ARBA" id="ARBA00004651"/>
    </source>
</evidence>
<feature type="transmembrane region" description="Helical" evidence="7">
    <location>
        <begin position="397"/>
        <end position="417"/>
    </location>
</feature>
<keyword evidence="2" id="KW-0813">Transport</keyword>
<dbReference type="GO" id="GO:0005886">
    <property type="term" value="C:plasma membrane"/>
    <property type="evidence" value="ECO:0007669"/>
    <property type="project" value="UniProtKB-SubCell"/>
</dbReference>
<feature type="transmembrane region" description="Helical" evidence="7">
    <location>
        <begin position="225"/>
        <end position="242"/>
    </location>
</feature>
<dbReference type="InterPro" id="IPR036259">
    <property type="entry name" value="MFS_trans_sf"/>
</dbReference>
<evidence type="ECO:0000256" key="2">
    <source>
        <dbReference type="ARBA" id="ARBA00022448"/>
    </source>
</evidence>
<gene>
    <name evidence="9" type="ORF">Daura_11370</name>
</gene>
<dbReference type="PROSITE" id="PS50850">
    <property type="entry name" value="MFS"/>
    <property type="match status" value="1"/>
</dbReference>
<keyword evidence="6 7" id="KW-0472">Membrane</keyword>
<keyword evidence="4 7" id="KW-0812">Transmembrane</keyword>
<dbReference type="Gene3D" id="1.20.1250.20">
    <property type="entry name" value="MFS general substrate transporter like domains"/>
    <property type="match status" value="1"/>
</dbReference>
<evidence type="ECO:0000256" key="3">
    <source>
        <dbReference type="ARBA" id="ARBA00022475"/>
    </source>
</evidence>
<name>A0A9Q9MNL0_9ACTN</name>
<keyword evidence="5 7" id="KW-1133">Transmembrane helix</keyword>
<dbReference type="KEGG" id="daur:Daura_11370"/>
<dbReference type="InterPro" id="IPR011701">
    <property type="entry name" value="MFS"/>
</dbReference>
<feature type="transmembrane region" description="Helical" evidence="7">
    <location>
        <begin position="104"/>
        <end position="124"/>
    </location>
</feature>
<feature type="transmembrane region" description="Helical" evidence="7">
    <location>
        <begin position="44"/>
        <end position="62"/>
    </location>
</feature>
<feature type="transmembrane region" description="Helical" evidence="7">
    <location>
        <begin position="352"/>
        <end position="376"/>
    </location>
</feature>
<feature type="transmembrane region" description="Helical" evidence="7">
    <location>
        <begin position="136"/>
        <end position="156"/>
    </location>
</feature>
<evidence type="ECO:0000313" key="10">
    <source>
        <dbReference type="Proteomes" id="UP001058003"/>
    </source>
</evidence>
<dbReference type="GO" id="GO:0022857">
    <property type="term" value="F:transmembrane transporter activity"/>
    <property type="evidence" value="ECO:0007669"/>
    <property type="project" value="InterPro"/>
</dbReference>
<dbReference type="InterPro" id="IPR005829">
    <property type="entry name" value="Sugar_transporter_CS"/>
</dbReference>
<feature type="transmembrane region" description="Helical" evidence="7">
    <location>
        <begin position="327"/>
        <end position="346"/>
    </location>
</feature>
<keyword evidence="10" id="KW-1185">Reference proteome</keyword>
<accession>A0A9Q9MNL0</accession>
<evidence type="ECO:0000313" key="9">
    <source>
        <dbReference type="EMBL" id="UWZ59486.1"/>
    </source>
</evidence>
<proteinExistence type="predicted"/>
<feature type="transmembrane region" description="Helical" evidence="7">
    <location>
        <begin position="295"/>
        <end position="315"/>
    </location>
</feature>
<evidence type="ECO:0000256" key="4">
    <source>
        <dbReference type="ARBA" id="ARBA00022692"/>
    </source>
</evidence>
<reference evidence="9" key="1">
    <citation type="submission" date="2021-04" db="EMBL/GenBank/DDBJ databases">
        <title>Dactylosporangium aurantiacum NRRL B-8018 full assembly.</title>
        <authorList>
            <person name="Hartkoorn R.C."/>
            <person name="Beaudoing E."/>
            <person name="Hot D."/>
        </authorList>
    </citation>
    <scope>NUCLEOTIDE SEQUENCE</scope>
    <source>
        <strain evidence="9">NRRL B-8018</strain>
    </source>
</reference>
<dbReference type="Gene3D" id="1.20.1720.10">
    <property type="entry name" value="Multidrug resistance protein D"/>
    <property type="match status" value="1"/>
</dbReference>
<dbReference type="CDD" id="cd17321">
    <property type="entry name" value="MFS_MMR_MDR_like"/>
    <property type="match status" value="1"/>
</dbReference>
<dbReference type="EMBL" id="CP073767">
    <property type="protein sequence ID" value="UWZ59486.1"/>
    <property type="molecule type" value="Genomic_DNA"/>
</dbReference>
<evidence type="ECO:0000259" key="8">
    <source>
        <dbReference type="PROSITE" id="PS50850"/>
    </source>
</evidence>
<organism evidence="9 10">
    <name type="scientific">Dactylosporangium aurantiacum</name>
    <dbReference type="NCBI Taxonomy" id="35754"/>
    <lineage>
        <taxon>Bacteria</taxon>
        <taxon>Bacillati</taxon>
        <taxon>Actinomycetota</taxon>
        <taxon>Actinomycetes</taxon>
        <taxon>Micromonosporales</taxon>
        <taxon>Micromonosporaceae</taxon>
        <taxon>Dactylosporangium</taxon>
    </lineage>
</organism>
<dbReference type="Proteomes" id="UP001058003">
    <property type="component" value="Chromosome"/>
</dbReference>
<dbReference type="PROSITE" id="PS00216">
    <property type="entry name" value="SUGAR_TRANSPORT_1"/>
    <property type="match status" value="1"/>
</dbReference>
<feature type="domain" description="Major facilitator superfamily (MFS) profile" evidence="8">
    <location>
        <begin position="8"/>
        <end position="455"/>
    </location>
</feature>
<dbReference type="OrthoDB" id="7375466at2"/>
<feature type="transmembrane region" description="Helical" evidence="7">
    <location>
        <begin position="74"/>
        <end position="92"/>
    </location>
</feature>
<feature type="transmembrane region" description="Helical" evidence="7">
    <location>
        <begin position="254"/>
        <end position="275"/>
    </location>
</feature>
<dbReference type="SUPFAM" id="SSF103473">
    <property type="entry name" value="MFS general substrate transporter"/>
    <property type="match status" value="1"/>
</dbReference>
<dbReference type="InterPro" id="IPR020846">
    <property type="entry name" value="MFS_dom"/>
</dbReference>
<feature type="transmembrane region" description="Helical" evidence="7">
    <location>
        <begin position="429"/>
        <end position="450"/>
    </location>
</feature>
<feature type="transmembrane region" description="Helical" evidence="7">
    <location>
        <begin position="162"/>
        <end position="183"/>
    </location>
</feature>